<protein>
    <submittedName>
        <fullName evidence="2">Uncharacterized protein</fullName>
    </submittedName>
</protein>
<keyword evidence="1" id="KW-0812">Transmembrane</keyword>
<dbReference type="AlphaFoldDB" id="A0A1I1PLN5"/>
<feature type="transmembrane region" description="Helical" evidence="1">
    <location>
        <begin position="47"/>
        <end position="69"/>
    </location>
</feature>
<keyword evidence="1" id="KW-0472">Membrane</keyword>
<dbReference type="Proteomes" id="UP000182192">
    <property type="component" value="Unassembled WGS sequence"/>
</dbReference>
<gene>
    <name evidence="2" type="ORF">SAMN02910406_03116</name>
</gene>
<name>A0A1I1PLN5_RUMAL</name>
<sequence>MNPKKNNRFEYMIITICGVFIITYAMMVDKIMNFPEVMSSTPLKILLTVFSCIVFIITVCLTVRLFILIHKDYVERR</sequence>
<accession>A0A1I1PLN5</accession>
<evidence type="ECO:0000256" key="1">
    <source>
        <dbReference type="SAM" id="Phobius"/>
    </source>
</evidence>
<feature type="transmembrane region" description="Helical" evidence="1">
    <location>
        <begin position="9"/>
        <end position="27"/>
    </location>
</feature>
<organism evidence="2 3">
    <name type="scientific">Ruminococcus albus</name>
    <dbReference type="NCBI Taxonomy" id="1264"/>
    <lineage>
        <taxon>Bacteria</taxon>
        <taxon>Bacillati</taxon>
        <taxon>Bacillota</taxon>
        <taxon>Clostridia</taxon>
        <taxon>Eubacteriales</taxon>
        <taxon>Oscillospiraceae</taxon>
        <taxon>Ruminococcus</taxon>
    </lineage>
</organism>
<dbReference type="EMBL" id="FOKQ01000035">
    <property type="protein sequence ID" value="SFD10622.1"/>
    <property type="molecule type" value="Genomic_DNA"/>
</dbReference>
<reference evidence="2 3" key="1">
    <citation type="submission" date="2016-10" db="EMBL/GenBank/DDBJ databases">
        <authorList>
            <person name="de Groot N.N."/>
        </authorList>
    </citation>
    <scope>NUCLEOTIDE SEQUENCE [LARGE SCALE GENOMIC DNA]</scope>
    <source>
        <strain evidence="2 3">AR67</strain>
    </source>
</reference>
<evidence type="ECO:0000313" key="3">
    <source>
        <dbReference type="Proteomes" id="UP000182192"/>
    </source>
</evidence>
<evidence type="ECO:0000313" key="2">
    <source>
        <dbReference type="EMBL" id="SFD10622.1"/>
    </source>
</evidence>
<proteinExistence type="predicted"/>
<keyword evidence="1" id="KW-1133">Transmembrane helix</keyword>